<evidence type="ECO:0000256" key="4">
    <source>
        <dbReference type="ARBA" id="ARBA00022982"/>
    </source>
</evidence>
<feature type="domain" description="DOMON" evidence="10">
    <location>
        <begin position="65"/>
        <end position="155"/>
    </location>
</feature>
<evidence type="ECO:0000259" key="11">
    <source>
        <dbReference type="SMART" id="SM00665"/>
    </source>
</evidence>
<dbReference type="GO" id="GO:0016020">
    <property type="term" value="C:membrane"/>
    <property type="evidence" value="ECO:0007669"/>
    <property type="project" value="UniProtKB-SubCell"/>
</dbReference>
<feature type="transmembrane region" description="Helical" evidence="8">
    <location>
        <begin position="287"/>
        <end position="306"/>
    </location>
</feature>
<dbReference type="PANTHER" id="PTHR47797:SF1">
    <property type="entry name" value="CYTOCHROME B561 DOMAIN-CONTAINING PROTEIN-RELATED"/>
    <property type="match status" value="1"/>
</dbReference>
<protein>
    <recommendedName>
        <fullName evidence="16">Cytochrome b561 domain-containing protein</fullName>
    </recommendedName>
</protein>
<evidence type="ECO:0000313" key="12">
    <source>
        <dbReference type="EMBL" id="PIA97750.1"/>
    </source>
</evidence>
<dbReference type="Gene3D" id="2.60.40.1210">
    <property type="entry name" value="Cellobiose dehydrogenase, cytochrome domain"/>
    <property type="match status" value="1"/>
</dbReference>
<evidence type="ECO:0000313" key="15">
    <source>
        <dbReference type="Proteomes" id="UP001302367"/>
    </source>
</evidence>
<dbReference type="EMBL" id="CP134185">
    <property type="protein sequence ID" value="WPA98760.1"/>
    <property type="molecule type" value="Genomic_DNA"/>
</dbReference>
<keyword evidence="15" id="KW-1185">Reference proteome</keyword>
<feature type="transmembrane region" description="Helical" evidence="8">
    <location>
        <begin position="353"/>
        <end position="373"/>
    </location>
</feature>
<dbReference type="Pfam" id="PF16010">
    <property type="entry name" value="CDH-cyt"/>
    <property type="match status" value="1"/>
</dbReference>
<dbReference type="Proteomes" id="UP001302367">
    <property type="component" value="Chromosome 2"/>
</dbReference>
<keyword evidence="6 8" id="KW-0472">Membrane</keyword>
<dbReference type="Gene3D" id="1.20.120.1770">
    <property type="match status" value="1"/>
</dbReference>
<sequence>MKNSVAKTAALALLQGSMAYAQVARTCPTSDSGVCYSLNVPEVTASSNTGDIFFRIEAPATSYEYVALGQGNQMAGAHIFVLYQNAAGTNVTISPRLGTGHVEPQFNAVDMELLEGSGVVDGVMTANVRCGGCNTWDGGSMDFTQSSTTWIYAVKAGSPIQDDSQSADISFHDGHGAFNWDITSAKGGSSVNPFTAQAVDATTSTSSSSVATGPSDSYLIAHAVFACLSVAFVLPIGGIIIRIGGFSQAVLVHQLIQWFGLIMFIIAFGLGAYYATEDNYWSEAHPIIGTVVFGLMLSQPIFGIIHHQMFKKVGGRTAASWFHLSVGRIVIILGIINGGLGLKLTNQSRAAKIGYGVGAGIMGLAYLLAMVYGELKRSKNNSRKGSSDQSSVSRDQSAELEK</sequence>
<feature type="chain" id="PRO_5013572863" description="Cytochrome b561 domain-containing protein" evidence="9">
    <location>
        <begin position="22"/>
        <end position="402"/>
    </location>
</feature>
<feature type="transmembrane region" description="Helical" evidence="8">
    <location>
        <begin position="255"/>
        <end position="275"/>
    </location>
</feature>
<dbReference type="SMART" id="SM00664">
    <property type="entry name" value="DoH"/>
    <property type="match status" value="1"/>
</dbReference>
<dbReference type="InterPro" id="IPR006593">
    <property type="entry name" value="Cyt_b561/ferric_Rdtase_TM"/>
</dbReference>
<evidence type="ECO:0000256" key="3">
    <source>
        <dbReference type="ARBA" id="ARBA00022692"/>
    </source>
</evidence>
<reference evidence="12 14" key="1">
    <citation type="submission" date="2015-10" db="EMBL/GenBank/DDBJ databases">
        <title>The cercosporin biosynthetic gene cluster was horizontally transferred to several fungal lineages and shown to be expanded in Cercospora beticola based on microsynteny with recipient genomes.</title>
        <authorList>
            <person name="De Jonge R."/>
            <person name="Ebert M.K."/>
            <person name="Suttle J.C."/>
            <person name="Jurick Ii W.M."/>
            <person name="Secor G.A."/>
            <person name="Thomma B.P."/>
            <person name="Van De Peer Y."/>
            <person name="Bolton M.D."/>
        </authorList>
    </citation>
    <scope>NUCLEOTIDE SEQUENCE [LARGE SCALE GENOMIC DNA]</scope>
    <source>
        <strain evidence="12 14">09-40</strain>
    </source>
</reference>
<feature type="domain" description="Cytochrome b561" evidence="11">
    <location>
        <begin position="221"/>
        <end position="342"/>
    </location>
</feature>
<accession>A0A2G5HZ06</accession>
<keyword evidence="5 8" id="KW-1133">Transmembrane helix</keyword>
<evidence type="ECO:0000256" key="1">
    <source>
        <dbReference type="ARBA" id="ARBA00004370"/>
    </source>
</evidence>
<keyword evidence="9" id="KW-0732">Signal</keyword>
<dbReference type="InterPro" id="IPR015920">
    <property type="entry name" value="Cellobiose_DH-like_cyt"/>
</dbReference>
<evidence type="ECO:0000256" key="6">
    <source>
        <dbReference type="ARBA" id="ARBA00023136"/>
    </source>
</evidence>
<keyword evidence="4" id="KW-0249">Electron transport</keyword>
<reference evidence="13 15" key="2">
    <citation type="submission" date="2023-09" db="EMBL/GenBank/DDBJ databases">
        <title>Complete-Gapless Cercospora beticola genome.</title>
        <authorList>
            <person name="Wyatt N.A."/>
            <person name="Spanner R.E."/>
            <person name="Bolton M.D."/>
        </authorList>
    </citation>
    <scope>NUCLEOTIDE SEQUENCE [LARGE SCALE GENOMIC DNA]</scope>
    <source>
        <strain evidence="13">Cb09-40</strain>
    </source>
</reference>
<dbReference type="EMBL" id="LKMD01000102">
    <property type="protein sequence ID" value="PIA97750.1"/>
    <property type="molecule type" value="Genomic_DNA"/>
</dbReference>
<evidence type="ECO:0000259" key="10">
    <source>
        <dbReference type="SMART" id="SM00664"/>
    </source>
</evidence>
<evidence type="ECO:0000256" key="5">
    <source>
        <dbReference type="ARBA" id="ARBA00022989"/>
    </source>
</evidence>
<organism evidence="12 14">
    <name type="scientific">Cercospora beticola</name>
    <name type="common">Sugarbeet leaf spot fungus</name>
    <dbReference type="NCBI Taxonomy" id="122368"/>
    <lineage>
        <taxon>Eukaryota</taxon>
        <taxon>Fungi</taxon>
        <taxon>Dikarya</taxon>
        <taxon>Ascomycota</taxon>
        <taxon>Pezizomycotina</taxon>
        <taxon>Dothideomycetes</taxon>
        <taxon>Dothideomycetidae</taxon>
        <taxon>Mycosphaerellales</taxon>
        <taxon>Mycosphaerellaceae</taxon>
        <taxon>Cercospora</taxon>
    </lineage>
</organism>
<dbReference type="AlphaFoldDB" id="A0A2G5HZ06"/>
<dbReference type="OrthoDB" id="19261at2759"/>
<evidence type="ECO:0000256" key="9">
    <source>
        <dbReference type="SAM" id="SignalP"/>
    </source>
</evidence>
<feature type="compositionally biased region" description="Low complexity" evidence="7">
    <location>
        <begin position="383"/>
        <end position="395"/>
    </location>
</feature>
<dbReference type="SUPFAM" id="SSF49344">
    <property type="entry name" value="CBD9-like"/>
    <property type="match status" value="1"/>
</dbReference>
<proteinExistence type="predicted"/>
<keyword evidence="2" id="KW-0813">Transport</keyword>
<feature type="signal peptide" evidence="9">
    <location>
        <begin position="1"/>
        <end position="21"/>
    </location>
</feature>
<feature type="region of interest" description="Disordered" evidence="7">
    <location>
        <begin position="379"/>
        <end position="402"/>
    </location>
</feature>
<evidence type="ECO:0008006" key="16">
    <source>
        <dbReference type="Google" id="ProtNLM"/>
    </source>
</evidence>
<dbReference type="CDD" id="cd09630">
    <property type="entry name" value="CDH_like_cytochrome"/>
    <property type="match status" value="1"/>
</dbReference>
<feature type="transmembrane region" description="Helical" evidence="8">
    <location>
        <begin position="218"/>
        <end position="243"/>
    </location>
</feature>
<evidence type="ECO:0000256" key="8">
    <source>
        <dbReference type="SAM" id="Phobius"/>
    </source>
</evidence>
<name>A0A2G5HZ06_CERBT</name>
<dbReference type="CDD" id="cd08760">
    <property type="entry name" value="Cyt_b561_FRRS1_like"/>
    <property type="match status" value="1"/>
</dbReference>
<dbReference type="InterPro" id="IPR005018">
    <property type="entry name" value="DOMON_domain"/>
</dbReference>
<dbReference type="SMART" id="SM00665">
    <property type="entry name" value="B561"/>
    <property type="match status" value="1"/>
</dbReference>
<evidence type="ECO:0000313" key="14">
    <source>
        <dbReference type="Proteomes" id="UP000230605"/>
    </source>
</evidence>
<evidence type="ECO:0000313" key="13">
    <source>
        <dbReference type="EMBL" id="WPA98760.1"/>
    </source>
</evidence>
<evidence type="ECO:0000256" key="2">
    <source>
        <dbReference type="ARBA" id="ARBA00022448"/>
    </source>
</evidence>
<evidence type="ECO:0000256" key="7">
    <source>
        <dbReference type="SAM" id="MobiDB-lite"/>
    </source>
</evidence>
<feature type="transmembrane region" description="Helical" evidence="8">
    <location>
        <begin position="318"/>
        <end position="341"/>
    </location>
</feature>
<dbReference type="Proteomes" id="UP000230605">
    <property type="component" value="Chromosome 2"/>
</dbReference>
<gene>
    <name evidence="12" type="ORF">CB0940_06145</name>
    <name evidence="13" type="ORF">RHO25_003373</name>
</gene>
<keyword evidence="3 8" id="KW-0812">Transmembrane</keyword>
<comment type="subcellular location">
    <subcellularLocation>
        <location evidence="1">Membrane</location>
    </subcellularLocation>
</comment>
<dbReference type="PANTHER" id="PTHR47797">
    <property type="entry name" value="DEHYDROGENASE, PUTATIVE (AFU_ORTHOLOGUE AFUA_8G05805)-RELATED"/>
    <property type="match status" value="1"/>
</dbReference>